<protein>
    <recommendedName>
        <fullName evidence="2 5">Glycylpeptide N-tetradecanoyltransferase</fullName>
        <ecNumber evidence="2 5">2.3.1.97</ecNumber>
    </recommendedName>
</protein>
<keyword evidence="3 5" id="KW-0808">Transferase</keyword>
<dbReference type="PANTHER" id="PTHR11377:SF5">
    <property type="entry name" value="GLYCYLPEPTIDE N-TETRADECANOYLTRANSFERASE"/>
    <property type="match status" value="1"/>
</dbReference>
<dbReference type="InterPro" id="IPR022676">
    <property type="entry name" value="NMT_N"/>
</dbReference>
<dbReference type="GO" id="GO:0005829">
    <property type="term" value="C:cytosol"/>
    <property type="evidence" value="ECO:0000318"/>
    <property type="project" value="GO_Central"/>
</dbReference>
<dbReference type="PROSITE" id="PS00976">
    <property type="entry name" value="NMT_2"/>
    <property type="match status" value="1"/>
</dbReference>
<accession>A0A8R1Z2U7</accession>
<proteinExistence type="inferred from homology"/>
<dbReference type="InterPro" id="IPR022678">
    <property type="entry name" value="NMT_CS"/>
</dbReference>
<feature type="compositionally biased region" description="Polar residues" evidence="7">
    <location>
        <begin position="15"/>
        <end position="29"/>
    </location>
</feature>
<dbReference type="InterPro" id="IPR022677">
    <property type="entry name" value="NMT_C"/>
</dbReference>
<feature type="domain" description="Glycylpeptide N-tetradecanoyltransferase N-terminal" evidence="8">
    <location>
        <begin position="90"/>
        <end position="249"/>
    </location>
</feature>
<dbReference type="SUPFAM" id="SSF55729">
    <property type="entry name" value="Acyl-CoA N-acyltransferases (Nat)"/>
    <property type="match status" value="2"/>
</dbReference>
<sequence length="450" mass="51585">MPKKQDKKAEAPAGNSENATDAGSSQQELKMSEMQLAEQLRLAAELEKLSLMQGTAGPIRDMGIAKQKTYAFWSTQPVPQLGEDVDANEPIEADIPIAKLRQEPYSLPDAFEWSDIDMTDEKELQEVYTLLCENYVEDDDNMFRFDYSKQFLQWALLIPGWLKTWHCGVRAKSNKKLFAFISAVPQTIRVYDKEKKMVEINFLCVHKKLRSKRVAPVLIREITRRVNLQGIFQAAYTAGVILPKPVAVCRYYHRTLNPKKLIECRFSHLGPKMTMARTVKLYKLPDVPATEGLRPLQKKDLTGAWQLLQQHLKQFKLAPIFSKKEFEHIFLPREDVVYSFVVEKAGKITDMVSFYCLPSTVVNHPVHNQIRAAYGYYCVPGSVPLKQLVNDMLINAHQLGFDVFNALDLMDNKEILDDLKFGVGDGNLQYYLYNWRCPEMQPNDVGLILQ</sequence>
<dbReference type="Gene3D" id="3.40.630.170">
    <property type="match status" value="1"/>
</dbReference>
<evidence type="ECO:0000259" key="8">
    <source>
        <dbReference type="Pfam" id="PF01233"/>
    </source>
</evidence>
<evidence type="ECO:0000256" key="6">
    <source>
        <dbReference type="RuleBase" id="RU004178"/>
    </source>
</evidence>
<evidence type="ECO:0000256" key="7">
    <source>
        <dbReference type="SAM" id="MobiDB-lite"/>
    </source>
</evidence>
<reference evidence="11" key="1">
    <citation type="journal article" date="2008" name="Nat. Genet.">
        <title>The Pristionchus pacificus genome provides a unique perspective on nematode lifestyle and parasitism.</title>
        <authorList>
            <person name="Dieterich C."/>
            <person name="Clifton S.W."/>
            <person name="Schuster L.N."/>
            <person name="Chinwalla A."/>
            <person name="Delehaunty K."/>
            <person name="Dinkelacker I."/>
            <person name="Fulton L."/>
            <person name="Fulton R."/>
            <person name="Godfrey J."/>
            <person name="Minx P."/>
            <person name="Mitreva M."/>
            <person name="Roeseler W."/>
            <person name="Tian H."/>
            <person name="Witte H."/>
            <person name="Yang S.P."/>
            <person name="Wilson R.K."/>
            <person name="Sommer R.J."/>
        </authorList>
    </citation>
    <scope>NUCLEOTIDE SEQUENCE [LARGE SCALE GENOMIC DNA]</scope>
    <source>
        <strain evidence="11">PS312</strain>
    </source>
</reference>
<comment type="function">
    <text evidence="5">Adds a myristoyl group to the N-terminal glycine residue of certain cellular proteins.</text>
</comment>
<evidence type="ECO:0000259" key="9">
    <source>
        <dbReference type="Pfam" id="PF02799"/>
    </source>
</evidence>
<gene>
    <name evidence="10" type="primary">WBGene00304520</name>
</gene>
<dbReference type="EnsemblMetazoa" id="PPA46741.1">
    <property type="protein sequence ID" value="PPA46741.1"/>
    <property type="gene ID" value="WBGene00304520"/>
</dbReference>
<evidence type="ECO:0000256" key="1">
    <source>
        <dbReference type="ARBA" id="ARBA00009469"/>
    </source>
</evidence>
<dbReference type="EC" id="2.3.1.97" evidence="2 5"/>
<dbReference type="Pfam" id="PF02799">
    <property type="entry name" value="NMT_C"/>
    <property type="match status" value="1"/>
</dbReference>
<keyword evidence="11" id="KW-1185">Reference proteome</keyword>
<evidence type="ECO:0000256" key="4">
    <source>
        <dbReference type="ARBA" id="ARBA00023315"/>
    </source>
</evidence>
<feature type="domain" description="Glycylpeptide N-tetradecanoyltransferase C-terminal" evidence="9">
    <location>
        <begin position="263"/>
        <end position="442"/>
    </location>
</feature>
<evidence type="ECO:0000256" key="3">
    <source>
        <dbReference type="ARBA" id="ARBA00022679"/>
    </source>
</evidence>
<evidence type="ECO:0000256" key="5">
    <source>
        <dbReference type="RuleBase" id="RU000586"/>
    </source>
</evidence>
<dbReference type="Pfam" id="PF01233">
    <property type="entry name" value="NMT"/>
    <property type="match status" value="1"/>
</dbReference>
<dbReference type="PROSITE" id="PS00975">
    <property type="entry name" value="NMT_1"/>
    <property type="match status" value="1"/>
</dbReference>
<dbReference type="AlphaFoldDB" id="A0A8R1Z2U7"/>
<evidence type="ECO:0000313" key="11">
    <source>
        <dbReference type="Proteomes" id="UP000005239"/>
    </source>
</evidence>
<comment type="similarity">
    <text evidence="1 6">Belongs to the NMT family.</text>
</comment>
<dbReference type="GO" id="GO:0072657">
    <property type="term" value="P:protein localization to membrane"/>
    <property type="evidence" value="ECO:0000318"/>
    <property type="project" value="GO_Central"/>
</dbReference>
<dbReference type="Proteomes" id="UP000005239">
    <property type="component" value="Unassembled WGS sequence"/>
</dbReference>
<evidence type="ECO:0000256" key="2">
    <source>
        <dbReference type="ARBA" id="ARBA00012923"/>
    </source>
</evidence>
<dbReference type="GO" id="GO:0004379">
    <property type="term" value="F:glycylpeptide N-tetradecanoyltransferase activity"/>
    <property type="evidence" value="ECO:0000318"/>
    <property type="project" value="GO_Central"/>
</dbReference>
<evidence type="ECO:0000313" key="10">
    <source>
        <dbReference type="EnsemblMetazoa" id="PPA46741.1"/>
    </source>
</evidence>
<dbReference type="InterPro" id="IPR000903">
    <property type="entry name" value="NMT"/>
</dbReference>
<name>A0A8R1Z2U7_PRIPA</name>
<dbReference type="FunFam" id="3.40.630.170:FF:000001">
    <property type="entry name" value="Glycylpeptide N-tetradecanoyltransferase"/>
    <property type="match status" value="1"/>
</dbReference>
<keyword evidence="4 5" id="KW-0012">Acyltransferase</keyword>
<comment type="catalytic activity">
    <reaction evidence="5">
        <text>N-terminal glycyl-[protein] + tetradecanoyl-CoA = N-tetradecanoylglycyl-[protein] + CoA + H(+)</text>
        <dbReference type="Rhea" id="RHEA:15521"/>
        <dbReference type="Rhea" id="RHEA-COMP:12666"/>
        <dbReference type="Rhea" id="RHEA-COMP:12667"/>
        <dbReference type="ChEBI" id="CHEBI:15378"/>
        <dbReference type="ChEBI" id="CHEBI:57287"/>
        <dbReference type="ChEBI" id="CHEBI:57385"/>
        <dbReference type="ChEBI" id="CHEBI:64723"/>
        <dbReference type="ChEBI" id="CHEBI:133050"/>
        <dbReference type="EC" id="2.3.1.97"/>
    </reaction>
</comment>
<dbReference type="InterPro" id="IPR016181">
    <property type="entry name" value="Acyl_CoA_acyltransferase"/>
</dbReference>
<dbReference type="PANTHER" id="PTHR11377">
    <property type="entry name" value="N-MYRISTOYL TRANSFERASE"/>
    <property type="match status" value="1"/>
</dbReference>
<dbReference type="FunFam" id="3.40.630.30:FF:000042">
    <property type="entry name" value="Glycylpeptide N-tetradecanoyltransferase"/>
    <property type="match status" value="1"/>
</dbReference>
<feature type="region of interest" description="Disordered" evidence="7">
    <location>
        <begin position="1"/>
        <end position="30"/>
    </location>
</feature>
<reference evidence="10" key="2">
    <citation type="submission" date="2022-06" db="UniProtKB">
        <authorList>
            <consortium name="EnsemblMetazoa"/>
        </authorList>
    </citation>
    <scope>IDENTIFICATION</scope>
    <source>
        <strain evidence="10">PS312</strain>
    </source>
</reference>
<organism evidence="10 11">
    <name type="scientific">Pristionchus pacificus</name>
    <name type="common">Parasitic nematode worm</name>
    <dbReference type="NCBI Taxonomy" id="54126"/>
    <lineage>
        <taxon>Eukaryota</taxon>
        <taxon>Metazoa</taxon>
        <taxon>Ecdysozoa</taxon>
        <taxon>Nematoda</taxon>
        <taxon>Chromadorea</taxon>
        <taxon>Rhabditida</taxon>
        <taxon>Rhabditina</taxon>
        <taxon>Diplogasteromorpha</taxon>
        <taxon>Diplogasteroidea</taxon>
        <taxon>Neodiplogasteridae</taxon>
        <taxon>Pristionchus</taxon>
    </lineage>
</organism>
<dbReference type="OrthoDB" id="60315at2759"/>
<dbReference type="PIRSF" id="PIRSF015892">
    <property type="entry name" value="N-myristl_transf"/>
    <property type="match status" value="1"/>
</dbReference>